<dbReference type="OrthoDB" id="47276at2759"/>
<proteinExistence type="inferred from homology"/>
<evidence type="ECO:0000256" key="6">
    <source>
        <dbReference type="SAM" id="MobiDB-lite"/>
    </source>
</evidence>
<feature type="region of interest" description="Disordered" evidence="6">
    <location>
        <begin position="274"/>
        <end position="301"/>
    </location>
</feature>
<keyword evidence="8" id="KW-1185">Reference proteome</keyword>
<comment type="similarity">
    <text evidence="5">Belongs to the GRAS family.</text>
</comment>
<feature type="short sequence motif" description="VHIID" evidence="5">
    <location>
        <begin position="420"/>
        <end position="424"/>
    </location>
</feature>
<evidence type="ECO:0000256" key="4">
    <source>
        <dbReference type="ARBA" id="ARBA00023242"/>
    </source>
</evidence>
<reference evidence="7 8" key="1">
    <citation type="journal article" date="2020" name="Nat. Commun.">
        <title>Genome of Tripterygium wilfordii and identification of cytochrome P450 involved in triptolide biosynthesis.</title>
        <authorList>
            <person name="Tu L."/>
            <person name="Su P."/>
            <person name="Zhang Z."/>
            <person name="Gao L."/>
            <person name="Wang J."/>
            <person name="Hu T."/>
            <person name="Zhou J."/>
            <person name="Zhang Y."/>
            <person name="Zhao Y."/>
            <person name="Liu Y."/>
            <person name="Song Y."/>
            <person name="Tong Y."/>
            <person name="Lu Y."/>
            <person name="Yang J."/>
            <person name="Xu C."/>
            <person name="Jia M."/>
            <person name="Peters R.J."/>
            <person name="Huang L."/>
            <person name="Gao W."/>
        </authorList>
    </citation>
    <scope>NUCLEOTIDE SEQUENCE [LARGE SCALE GENOMIC DNA]</scope>
    <source>
        <strain evidence="8">cv. XIE 37</strain>
        <tissue evidence="7">Leaf</tissue>
    </source>
</reference>
<keyword evidence="2" id="KW-0805">Transcription regulation</keyword>
<feature type="region of interest" description="SAW" evidence="5">
    <location>
        <begin position="609"/>
        <end position="681"/>
    </location>
</feature>
<accession>A0A7J7C0C3</accession>
<dbReference type="InterPro" id="IPR005202">
    <property type="entry name" value="TF_GRAS"/>
</dbReference>
<name>A0A7J7C0C3_TRIWF</name>
<sequence length="683" mass="77780">MVDKMEPGGRVFNPSDDSAYSDPVLRNISWILMEENTEERPSMFHDQLALQAMENSLSKVLGEQYPGSPYLPHIHVESPDGISYGSSSASDGTSPINFVDSQCDGYHLQSTLQPTSRISFNISNNMRNVNDGPMISCVNELVQKKFGDGESVLQFKKGLEEASKFVPSPNQLFIDWQSNNLSLQQVEASTEVVIAEKNVRGDSQDEMRARKNHEREDIDVDEWRNHKQTAVYTEESELSDMFDKVLLYPIVNNEPVCFDEAPVQNLASKMSETNGELIGSQGGKTLRGRKNKKKEEVSTKKKGEAADLRTLLILCAQAVSVNDSRTANEQLKQIRKHSSPSGDGSQRMAHYIANALEARLLGSLTGTHNFYAALASNKKHTAADLLRTYRTYLSAFPFKKVSISYANQMILKVAKNATTLHIVDFGILDGFQWPMLIQLLSTRSGRPPKLRITGIEVPQAGFRPAERIEETGRRLAKYCERFNVPFEYKPVAVHNWETIKVEELEINSNEVLAVNWLFRSSDLLDETVEINCPRDAVMNLIRKMNPHIFVHAIFNGSYNSPYFVSRFREALFHFSALFDMFDTCLPHDNQQRLTFEREFYGREAAIVIACEGRERPETYKQWQVRSMRAGFKPLPLDKKLMKQFRAKLKELYHKDFLLDENSQWLLQGWKGRVIYACSCWVPA</sequence>
<dbReference type="InParanoid" id="A0A7J7C0C3"/>
<protein>
    <submittedName>
        <fullName evidence="7">Scarecrow-like protein 34</fullName>
    </submittedName>
</protein>
<comment type="subcellular location">
    <subcellularLocation>
        <location evidence="1">Nucleus</location>
    </subcellularLocation>
</comment>
<evidence type="ECO:0000256" key="3">
    <source>
        <dbReference type="ARBA" id="ARBA00023163"/>
    </source>
</evidence>
<keyword evidence="4" id="KW-0539">Nucleus</keyword>
<dbReference type="GO" id="GO:0005634">
    <property type="term" value="C:nucleus"/>
    <property type="evidence" value="ECO:0007669"/>
    <property type="project" value="UniProtKB-SubCell"/>
</dbReference>
<feature type="region of interest" description="VHIID" evidence="5">
    <location>
        <begin position="389"/>
        <end position="454"/>
    </location>
</feature>
<dbReference type="Pfam" id="PF03514">
    <property type="entry name" value="GRAS"/>
    <property type="match status" value="1"/>
</dbReference>
<evidence type="ECO:0000256" key="1">
    <source>
        <dbReference type="ARBA" id="ARBA00004123"/>
    </source>
</evidence>
<keyword evidence="3" id="KW-0804">Transcription</keyword>
<dbReference type="AlphaFoldDB" id="A0A7J7C0C3"/>
<evidence type="ECO:0000256" key="2">
    <source>
        <dbReference type="ARBA" id="ARBA00023015"/>
    </source>
</evidence>
<evidence type="ECO:0000313" key="7">
    <source>
        <dbReference type="EMBL" id="KAF5727375.1"/>
    </source>
</evidence>
<comment type="caution">
    <text evidence="5">Lacks conserved residue(s) required for the propagation of feature annotation.</text>
</comment>
<gene>
    <name evidence="7" type="ORF">HS088_TW22G01068</name>
</gene>
<organism evidence="7 8">
    <name type="scientific">Tripterygium wilfordii</name>
    <name type="common">Thunder God vine</name>
    <dbReference type="NCBI Taxonomy" id="458696"/>
    <lineage>
        <taxon>Eukaryota</taxon>
        <taxon>Viridiplantae</taxon>
        <taxon>Streptophyta</taxon>
        <taxon>Embryophyta</taxon>
        <taxon>Tracheophyta</taxon>
        <taxon>Spermatophyta</taxon>
        <taxon>Magnoliopsida</taxon>
        <taxon>eudicotyledons</taxon>
        <taxon>Gunneridae</taxon>
        <taxon>Pentapetalae</taxon>
        <taxon>rosids</taxon>
        <taxon>fabids</taxon>
        <taxon>Celastrales</taxon>
        <taxon>Celastraceae</taxon>
        <taxon>Tripterygium</taxon>
    </lineage>
</organism>
<comment type="caution">
    <text evidence="7">The sequence shown here is derived from an EMBL/GenBank/DDBJ whole genome shotgun (WGS) entry which is preliminary data.</text>
</comment>
<dbReference type="PROSITE" id="PS50985">
    <property type="entry name" value="GRAS"/>
    <property type="match status" value="1"/>
</dbReference>
<dbReference type="Proteomes" id="UP000593562">
    <property type="component" value="Unassembled WGS sequence"/>
</dbReference>
<feature type="region of interest" description="Leucine repeat II (LRII)" evidence="5">
    <location>
        <begin position="470"/>
        <end position="502"/>
    </location>
</feature>
<dbReference type="EMBL" id="JAAARO010000022">
    <property type="protein sequence ID" value="KAF5727375.1"/>
    <property type="molecule type" value="Genomic_DNA"/>
</dbReference>
<evidence type="ECO:0000313" key="8">
    <source>
        <dbReference type="Proteomes" id="UP000593562"/>
    </source>
</evidence>
<dbReference type="PANTHER" id="PTHR31636">
    <property type="entry name" value="OSJNBA0084A10.13 PROTEIN-RELATED"/>
    <property type="match status" value="1"/>
</dbReference>
<evidence type="ECO:0000256" key="5">
    <source>
        <dbReference type="PROSITE-ProRule" id="PRU01191"/>
    </source>
</evidence>